<evidence type="ECO:0000256" key="10">
    <source>
        <dbReference type="ARBA" id="ARBA00032062"/>
    </source>
</evidence>
<dbReference type="PANTHER" id="PTHR12154:SF4">
    <property type="entry name" value="UDP-N-ACETYLGLUCOSAMINE TRANSFERASE SUBUNIT ALG14 HOMOLOG"/>
    <property type="match status" value="1"/>
</dbReference>
<dbReference type="PANTHER" id="PTHR12154">
    <property type="entry name" value="GLYCOSYL TRANSFERASE-RELATED"/>
    <property type="match status" value="1"/>
</dbReference>
<evidence type="ECO:0000256" key="2">
    <source>
        <dbReference type="ARBA" id="ARBA00004590"/>
    </source>
</evidence>
<evidence type="ECO:0000256" key="12">
    <source>
        <dbReference type="SAM" id="SignalP"/>
    </source>
</evidence>
<dbReference type="GO" id="GO:0006488">
    <property type="term" value="P:dolichol-linked oligosaccharide biosynthetic process"/>
    <property type="evidence" value="ECO:0007669"/>
    <property type="project" value="InterPro"/>
</dbReference>
<dbReference type="AlphaFoldDB" id="A0AAV5RHU0"/>
<keyword evidence="7 11" id="KW-0256">Endoplasmic reticulum</keyword>
<keyword evidence="13" id="KW-0808">Transferase</keyword>
<evidence type="ECO:0000256" key="4">
    <source>
        <dbReference type="ARBA" id="ARBA00011335"/>
    </source>
</evidence>
<keyword evidence="12" id="KW-0732">Signal</keyword>
<keyword evidence="8" id="KW-1133">Transmembrane helix</keyword>
<comment type="function">
    <text evidence="11">Involved in protein N-glycosylation. Essential for the second step of the dolichol-linked oligosaccharide pathway. Anchors the catalytic subunit ALG13 to the ER.</text>
</comment>
<name>A0AAV5RHU0_STABA</name>
<dbReference type="Proteomes" id="UP001362899">
    <property type="component" value="Unassembled WGS sequence"/>
</dbReference>
<dbReference type="InterPro" id="IPR013969">
    <property type="entry name" value="Oligosacch_biosynth_Alg14"/>
</dbReference>
<sequence length="187" mass="20543">MLKYFGSGLLLVVVCLLSKGIEANGPIIAVLGSGGHTGEMLEIISKLDLGSKIQFIANTSDEMSISKANKLGNKFYMLPRARNVGQGLISSAFQSLFCLIKALILMIRLKPRMLICNGPATSAVTIFAVRLLCLRTKVIYVESFARVNTLSLSGKLVYKLNLADRFLVQWPELLEKYPGTEYRGLLV</sequence>
<evidence type="ECO:0000256" key="11">
    <source>
        <dbReference type="RuleBase" id="RU362127"/>
    </source>
</evidence>
<dbReference type="GO" id="GO:0043541">
    <property type="term" value="C:UDP-N-acetylglucosamine transferase complex"/>
    <property type="evidence" value="ECO:0007669"/>
    <property type="project" value="TreeGrafter"/>
</dbReference>
<keyword evidence="6" id="KW-0812">Transmembrane</keyword>
<dbReference type="Gene3D" id="3.40.50.2000">
    <property type="entry name" value="Glycogen Phosphorylase B"/>
    <property type="match status" value="1"/>
</dbReference>
<evidence type="ECO:0000313" key="14">
    <source>
        <dbReference type="Proteomes" id="UP001362899"/>
    </source>
</evidence>
<organism evidence="13 14">
    <name type="scientific">Starmerella bacillaris</name>
    <name type="common">Yeast</name>
    <name type="synonym">Candida zemplinina</name>
    <dbReference type="NCBI Taxonomy" id="1247836"/>
    <lineage>
        <taxon>Eukaryota</taxon>
        <taxon>Fungi</taxon>
        <taxon>Dikarya</taxon>
        <taxon>Ascomycota</taxon>
        <taxon>Saccharomycotina</taxon>
        <taxon>Dipodascomycetes</taxon>
        <taxon>Dipodascales</taxon>
        <taxon>Trichomonascaceae</taxon>
        <taxon>Starmerella</taxon>
    </lineage>
</organism>
<evidence type="ECO:0000256" key="5">
    <source>
        <dbReference type="ARBA" id="ARBA00017467"/>
    </source>
</evidence>
<keyword evidence="13" id="KW-0328">Glycosyltransferase</keyword>
<proteinExistence type="inferred from homology"/>
<evidence type="ECO:0000256" key="9">
    <source>
        <dbReference type="ARBA" id="ARBA00023136"/>
    </source>
</evidence>
<dbReference type="GO" id="GO:0031965">
    <property type="term" value="C:nuclear membrane"/>
    <property type="evidence" value="ECO:0007669"/>
    <property type="project" value="UniProtKB-SubCell"/>
</dbReference>
<comment type="subunit">
    <text evidence="4 11">Heterodimer with ALG13 to form a functional enzyme.</text>
</comment>
<comment type="subcellular location">
    <subcellularLocation>
        <location evidence="1 11">Endoplasmic reticulum membrane</location>
        <topology evidence="1 11">Single-pass membrane protein</topology>
    </subcellularLocation>
    <subcellularLocation>
        <location evidence="2">Nucleus membrane</location>
        <topology evidence="2">Single-pass membrane protein</topology>
    </subcellularLocation>
</comment>
<protein>
    <recommendedName>
        <fullName evidence="5 11">UDP-N-acetylglucosamine transferase subunit ALG14</fullName>
    </recommendedName>
    <alternativeName>
        <fullName evidence="10 11">Asparagine-linked glycosylation protein 14</fullName>
    </alternativeName>
</protein>
<evidence type="ECO:0000256" key="6">
    <source>
        <dbReference type="ARBA" id="ARBA00022692"/>
    </source>
</evidence>
<evidence type="ECO:0000256" key="3">
    <source>
        <dbReference type="ARBA" id="ARBA00009731"/>
    </source>
</evidence>
<gene>
    <name evidence="11" type="primary">ALG14</name>
    <name evidence="13" type="ORF">DASB73_015300</name>
</gene>
<reference evidence="13 14" key="1">
    <citation type="journal article" date="2023" name="Elife">
        <title>Identification of key yeast species and microbe-microbe interactions impacting larval growth of Drosophila in the wild.</title>
        <authorList>
            <person name="Mure A."/>
            <person name="Sugiura Y."/>
            <person name="Maeda R."/>
            <person name="Honda K."/>
            <person name="Sakurai N."/>
            <person name="Takahashi Y."/>
            <person name="Watada M."/>
            <person name="Katoh T."/>
            <person name="Gotoh A."/>
            <person name="Gotoh Y."/>
            <person name="Taniguchi I."/>
            <person name="Nakamura K."/>
            <person name="Hayashi T."/>
            <person name="Katayama T."/>
            <person name="Uemura T."/>
            <person name="Hattori Y."/>
        </authorList>
    </citation>
    <scope>NUCLEOTIDE SEQUENCE [LARGE SCALE GENOMIC DNA]</scope>
    <source>
        <strain evidence="13 14">SB-73</strain>
    </source>
</reference>
<keyword evidence="14" id="KW-1185">Reference proteome</keyword>
<evidence type="ECO:0000256" key="1">
    <source>
        <dbReference type="ARBA" id="ARBA00004389"/>
    </source>
</evidence>
<feature type="chain" id="PRO_5043854023" description="UDP-N-acetylglucosamine transferase subunit ALG14" evidence="12">
    <location>
        <begin position="24"/>
        <end position="187"/>
    </location>
</feature>
<feature type="signal peptide" evidence="12">
    <location>
        <begin position="1"/>
        <end position="23"/>
    </location>
</feature>
<dbReference type="GO" id="GO:0004577">
    <property type="term" value="F:N-acetylglucosaminyldiphosphodolichol N-acetylglucosaminyltransferase activity"/>
    <property type="evidence" value="ECO:0007669"/>
    <property type="project" value="TreeGrafter"/>
</dbReference>
<dbReference type="NCBIfam" id="NF041549">
    <property type="entry name" value="PssD"/>
    <property type="match status" value="1"/>
</dbReference>
<dbReference type="EMBL" id="BTGC01000003">
    <property type="protein sequence ID" value="GMM50572.1"/>
    <property type="molecule type" value="Genomic_DNA"/>
</dbReference>
<evidence type="ECO:0000313" key="13">
    <source>
        <dbReference type="EMBL" id="GMM50572.1"/>
    </source>
</evidence>
<comment type="similarity">
    <text evidence="3 11">Belongs to the ALG14 family.</text>
</comment>
<keyword evidence="9" id="KW-0472">Membrane</keyword>
<dbReference type="Pfam" id="PF08660">
    <property type="entry name" value="Alg14"/>
    <property type="match status" value="1"/>
</dbReference>
<evidence type="ECO:0000256" key="7">
    <source>
        <dbReference type="ARBA" id="ARBA00022824"/>
    </source>
</evidence>
<accession>A0AAV5RHU0</accession>
<evidence type="ECO:0000256" key="8">
    <source>
        <dbReference type="ARBA" id="ARBA00022989"/>
    </source>
</evidence>
<comment type="caution">
    <text evidence="13">The sequence shown here is derived from an EMBL/GenBank/DDBJ whole genome shotgun (WGS) entry which is preliminary data.</text>
</comment>